<dbReference type="SUPFAM" id="SSF56672">
    <property type="entry name" value="DNA/RNA polymerases"/>
    <property type="match status" value="1"/>
</dbReference>
<dbReference type="Pfam" id="PF00078">
    <property type="entry name" value="RVT_1"/>
    <property type="match status" value="1"/>
</dbReference>
<protein>
    <submittedName>
        <fullName evidence="2">Retrovirus-related Pol polyprotein from transposon gypsy</fullName>
    </submittedName>
</protein>
<dbReference type="Gene3D" id="3.30.70.270">
    <property type="match status" value="2"/>
</dbReference>
<dbReference type="Gramene" id="C.cajan_17515.t">
    <property type="protein sequence ID" value="C.cajan_17515.t"/>
    <property type="gene ID" value="C.cajan_17515"/>
</dbReference>
<dbReference type="OMA" id="HEVQAHC"/>
<keyword evidence="3" id="KW-1185">Reference proteome</keyword>
<dbReference type="EMBL" id="CM003609">
    <property type="protein sequence ID" value="KYP63459.1"/>
    <property type="molecule type" value="Genomic_DNA"/>
</dbReference>
<accession>A0A151T8T1</accession>
<dbReference type="InterPro" id="IPR036397">
    <property type="entry name" value="RNaseH_sf"/>
</dbReference>
<dbReference type="CDD" id="cd01647">
    <property type="entry name" value="RT_LTR"/>
    <property type="match status" value="1"/>
</dbReference>
<dbReference type="InterPro" id="IPR043502">
    <property type="entry name" value="DNA/RNA_pol_sf"/>
</dbReference>
<sequence>MLVDNTAINTIFLFVDGYLGYNQIKMTIKDHEKTFFITPWGTFCYKVMPFELKNVGATYQRAMVTLFHDMIHKEVEVYVDDMIAKSNSEHDHLVHLKKLFNTFGVRSGKFLRFIVSEKGIEVDPDKAKAIIKMPTPKTKKEVRGFLGRVNYIAHFISQLTDTCTPIFKLLRSSIQRHEVQAHCLTIDEETDGHPWYYIEGGKYLAEASNNDKKTIRCRAIRFSSNVQKMVITYKDWHKMLPFTLHGYRTSVRTLTNTTPFSLVYGMEAVLPIKVEIPSLRLL</sequence>
<dbReference type="Proteomes" id="UP000075243">
    <property type="component" value="Chromosome 7"/>
</dbReference>
<dbReference type="AlphaFoldDB" id="A0A151T8T1"/>
<name>A0A151T8T1_CAJCA</name>
<dbReference type="Gene3D" id="3.10.10.10">
    <property type="entry name" value="HIV Type 1 Reverse Transcriptase, subunit A, domain 1"/>
    <property type="match status" value="1"/>
</dbReference>
<proteinExistence type="predicted"/>
<dbReference type="InterPro" id="IPR053134">
    <property type="entry name" value="RNA-dir_DNA_polymerase"/>
</dbReference>
<dbReference type="Gene3D" id="3.30.420.10">
    <property type="entry name" value="Ribonuclease H-like superfamily/Ribonuclease H"/>
    <property type="match status" value="1"/>
</dbReference>
<dbReference type="PANTHER" id="PTHR24559">
    <property type="entry name" value="TRANSPOSON TY3-I GAG-POL POLYPROTEIN"/>
    <property type="match status" value="1"/>
</dbReference>
<dbReference type="InterPro" id="IPR000477">
    <property type="entry name" value="RT_dom"/>
</dbReference>
<gene>
    <name evidence="2" type="ORF">KK1_018035</name>
</gene>
<evidence type="ECO:0000313" key="2">
    <source>
        <dbReference type="EMBL" id="KYP63459.1"/>
    </source>
</evidence>
<organism evidence="2 3">
    <name type="scientific">Cajanus cajan</name>
    <name type="common">Pigeon pea</name>
    <name type="synonym">Cajanus indicus</name>
    <dbReference type="NCBI Taxonomy" id="3821"/>
    <lineage>
        <taxon>Eukaryota</taxon>
        <taxon>Viridiplantae</taxon>
        <taxon>Streptophyta</taxon>
        <taxon>Embryophyta</taxon>
        <taxon>Tracheophyta</taxon>
        <taxon>Spermatophyta</taxon>
        <taxon>Magnoliopsida</taxon>
        <taxon>eudicotyledons</taxon>
        <taxon>Gunneridae</taxon>
        <taxon>Pentapetalae</taxon>
        <taxon>rosids</taxon>
        <taxon>fabids</taxon>
        <taxon>Fabales</taxon>
        <taxon>Fabaceae</taxon>
        <taxon>Papilionoideae</taxon>
        <taxon>50 kb inversion clade</taxon>
        <taxon>NPAAA clade</taxon>
        <taxon>indigoferoid/millettioid clade</taxon>
        <taxon>Phaseoleae</taxon>
        <taxon>Cajanus</taxon>
    </lineage>
</organism>
<evidence type="ECO:0000259" key="1">
    <source>
        <dbReference type="Pfam" id="PF00078"/>
    </source>
</evidence>
<dbReference type="PANTHER" id="PTHR24559:SF457">
    <property type="entry name" value="RNA-DIRECTED DNA POLYMERASE HOMOLOG"/>
    <property type="match status" value="1"/>
</dbReference>
<reference evidence="2 3" key="1">
    <citation type="journal article" date="2012" name="Nat. Biotechnol.">
        <title>Draft genome sequence of pigeonpea (Cajanus cajan), an orphan legume crop of resource-poor farmers.</title>
        <authorList>
            <person name="Varshney R.K."/>
            <person name="Chen W."/>
            <person name="Li Y."/>
            <person name="Bharti A.K."/>
            <person name="Saxena R.K."/>
            <person name="Schlueter J.A."/>
            <person name="Donoghue M.T."/>
            <person name="Azam S."/>
            <person name="Fan G."/>
            <person name="Whaley A.M."/>
            <person name="Farmer A.D."/>
            <person name="Sheridan J."/>
            <person name="Iwata A."/>
            <person name="Tuteja R."/>
            <person name="Penmetsa R.V."/>
            <person name="Wu W."/>
            <person name="Upadhyaya H.D."/>
            <person name="Yang S.P."/>
            <person name="Shah T."/>
            <person name="Saxena K.B."/>
            <person name="Michael T."/>
            <person name="McCombie W.R."/>
            <person name="Yang B."/>
            <person name="Zhang G."/>
            <person name="Yang H."/>
            <person name="Wang J."/>
            <person name="Spillane C."/>
            <person name="Cook D.R."/>
            <person name="May G.D."/>
            <person name="Xu X."/>
            <person name="Jackson S.A."/>
        </authorList>
    </citation>
    <scope>NUCLEOTIDE SEQUENCE [LARGE SCALE GENOMIC DNA]</scope>
    <source>
        <strain evidence="3">cv. Asha</strain>
    </source>
</reference>
<evidence type="ECO:0000313" key="3">
    <source>
        <dbReference type="Proteomes" id="UP000075243"/>
    </source>
</evidence>
<dbReference type="GO" id="GO:0003676">
    <property type="term" value="F:nucleic acid binding"/>
    <property type="evidence" value="ECO:0007669"/>
    <property type="project" value="InterPro"/>
</dbReference>
<feature type="domain" description="Reverse transcriptase" evidence="1">
    <location>
        <begin position="5"/>
        <end position="103"/>
    </location>
</feature>
<dbReference type="InterPro" id="IPR043128">
    <property type="entry name" value="Rev_trsase/Diguanyl_cyclase"/>
</dbReference>